<comment type="caution">
    <text evidence="9">The sequence shown here is derived from an EMBL/GenBank/DDBJ whole genome shotgun (WGS) entry which is preliminary data.</text>
</comment>
<dbReference type="Proteomes" id="UP000288805">
    <property type="component" value="Unassembled WGS sequence"/>
</dbReference>
<feature type="compositionally biased region" description="Polar residues" evidence="7">
    <location>
        <begin position="257"/>
        <end position="287"/>
    </location>
</feature>
<evidence type="ECO:0000256" key="6">
    <source>
        <dbReference type="ARBA" id="ARBA00022918"/>
    </source>
</evidence>
<dbReference type="InterPro" id="IPR043502">
    <property type="entry name" value="DNA/RNA_pol_sf"/>
</dbReference>
<dbReference type="PANTHER" id="PTHR34072">
    <property type="entry name" value="ENZYMATIC POLYPROTEIN-RELATED"/>
    <property type="match status" value="1"/>
</dbReference>
<dbReference type="EMBL" id="QGNW01000450">
    <property type="protein sequence ID" value="RVW70976.1"/>
    <property type="molecule type" value="Genomic_DNA"/>
</dbReference>
<dbReference type="SUPFAM" id="SSF56672">
    <property type="entry name" value="DNA/RNA polymerases"/>
    <property type="match status" value="1"/>
</dbReference>
<dbReference type="GO" id="GO:0003964">
    <property type="term" value="F:RNA-directed DNA polymerase activity"/>
    <property type="evidence" value="ECO:0007669"/>
    <property type="project" value="UniProtKB-KW"/>
</dbReference>
<feature type="region of interest" description="Disordered" evidence="7">
    <location>
        <begin position="253"/>
        <end position="341"/>
    </location>
</feature>
<keyword evidence="6" id="KW-0695">RNA-directed DNA polymerase</keyword>
<protein>
    <submittedName>
        <fullName evidence="9">Retrovirus-related Pol polyprotein from transposon opus</fullName>
    </submittedName>
</protein>
<accession>A0A438GFJ6</accession>
<feature type="compositionally biased region" description="Low complexity" evidence="7">
    <location>
        <begin position="306"/>
        <end position="316"/>
    </location>
</feature>
<evidence type="ECO:0000256" key="5">
    <source>
        <dbReference type="ARBA" id="ARBA00022801"/>
    </source>
</evidence>
<feature type="domain" description="Reverse transcriptase RNase H-like" evidence="8">
    <location>
        <begin position="3"/>
        <end position="65"/>
    </location>
</feature>
<evidence type="ECO:0000313" key="10">
    <source>
        <dbReference type="Proteomes" id="UP000288805"/>
    </source>
</evidence>
<dbReference type="GO" id="GO:0016787">
    <property type="term" value="F:hydrolase activity"/>
    <property type="evidence" value="ECO:0007669"/>
    <property type="project" value="UniProtKB-KW"/>
</dbReference>
<sequence length="341" mass="39237">MKRKENYTTTEKELLAVVFTLDKFRAYLVGSFIVVFTDHSTLKYLLTKQDAKGRLIRWILLLQEFNLHIKDKKGVENVVADHLSRLAIAHNSHSLPINDYFPEESLVLIEVTPWYAHIANYLVTREVPKEIGLLSFMIHCGRTEQTYKTILGMSSYRLVYGKACHLPVEVEYKAWWAIKKLNMDLSRADMKRFLDLNEMEELRNDAYNNSNIAKRRLKRCHDQLVSRKGFQKGQRVLLYDYKLHIFLGKLKSRGGHTDSSLSRNSRPRASSPQDLTSQAPETPTIPSFESGVPLNPPQCRYETRRPSTTPGTTSSRLKSLVHYTPAKRARISGPKESSRPS</sequence>
<dbReference type="PANTHER" id="PTHR34072:SF57">
    <property type="entry name" value="RNA-DIRECTED DNA POLYMERASE"/>
    <property type="match status" value="1"/>
</dbReference>
<evidence type="ECO:0000256" key="3">
    <source>
        <dbReference type="ARBA" id="ARBA00022722"/>
    </source>
</evidence>
<evidence type="ECO:0000256" key="2">
    <source>
        <dbReference type="ARBA" id="ARBA00022695"/>
    </source>
</evidence>
<keyword evidence="5" id="KW-0378">Hydrolase</keyword>
<evidence type="ECO:0000256" key="4">
    <source>
        <dbReference type="ARBA" id="ARBA00022759"/>
    </source>
</evidence>
<evidence type="ECO:0000256" key="7">
    <source>
        <dbReference type="SAM" id="MobiDB-lite"/>
    </source>
</evidence>
<evidence type="ECO:0000259" key="8">
    <source>
        <dbReference type="Pfam" id="PF17917"/>
    </source>
</evidence>
<organism evidence="9 10">
    <name type="scientific">Vitis vinifera</name>
    <name type="common">Grape</name>
    <dbReference type="NCBI Taxonomy" id="29760"/>
    <lineage>
        <taxon>Eukaryota</taxon>
        <taxon>Viridiplantae</taxon>
        <taxon>Streptophyta</taxon>
        <taxon>Embryophyta</taxon>
        <taxon>Tracheophyta</taxon>
        <taxon>Spermatophyta</taxon>
        <taxon>Magnoliopsida</taxon>
        <taxon>eudicotyledons</taxon>
        <taxon>Gunneridae</taxon>
        <taxon>Pentapetalae</taxon>
        <taxon>rosids</taxon>
        <taxon>Vitales</taxon>
        <taxon>Vitaceae</taxon>
        <taxon>Viteae</taxon>
        <taxon>Vitis</taxon>
    </lineage>
</organism>
<keyword evidence="2" id="KW-0548">Nucleotidyltransferase</keyword>
<gene>
    <name evidence="9" type="primary">pol_2164</name>
    <name evidence="9" type="ORF">CK203_050592</name>
</gene>
<name>A0A438GFJ6_VITVI</name>
<dbReference type="GO" id="GO:0004519">
    <property type="term" value="F:endonuclease activity"/>
    <property type="evidence" value="ECO:0007669"/>
    <property type="project" value="UniProtKB-KW"/>
</dbReference>
<dbReference type="Pfam" id="PF17917">
    <property type="entry name" value="RT_RNaseH"/>
    <property type="match status" value="1"/>
</dbReference>
<keyword evidence="1" id="KW-0808">Transferase</keyword>
<evidence type="ECO:0000256" key="1">
    <source>
        <dbReference type="ARBA" id="ARBA00022679"/>
    </source>
</evidence>
<proteinExistence type="predicted"/>
<dbReference type="InterPro" id="IPR041373">
    <property type="entry name" value="RT_RNaseH"/>
</dbReference>
<dbReference type="AlphaFoldDB" id="A0A438GFJ6"/>
<evidence type="ECO:0000313" key="9">
    <source>
        <dbReference type="EMBL" id="RVW70976.1"/>
    </source>
</evidence>
<dbReference type="CDD" id="cd09274">
    <property type="entry name" value="RNase_HI_RT_Ty3"/>
    <property type="match status" value="1"/>
</dbReference>
<reference evidence="9 10" key="1">
    <citation type="journal article" date="2018" name="PLoS Genet.">
        <title>Population sequencing reveals clonal diversity and ancestral inbreeding in the grapevine cultivar Chardonnay.</title>
        <authorList>
            <person name="Roach M.J."/>
            <person name="Johnson D.L."/>
            <person name="Bohlmann J."/>
            <person name="van Vuuren H.J."/>
            <person name="Jones S.J."/>
            <person name="Pretorius I.S."/>
            <person name="Schmidt S.A."/>
            <person name="Borneman A.R."/>
        </authorList>
    </citation>
    <scope>NUCLEOTIDE SEQUENCE [LARGE SCALE GENOMIC DNA]</scope>
    <source>
        <strain evidence="10">cv. Chardonnay</strain>
        <tissue evidence="9">Leaf</tissue>
    </source>
</reference>
<keyword evidence="4" id="KW-0255">Endonuclease</keyword>
<keyword evidence="3" id="KW-0540">Nuclease</keyword>